<evidence type="ECO:0000256" key="4">
    <source>
        <dbReference type="ARBA" id="ARBA00022801"/>
    </source>
</evidence>
<evidence type="ECO:0000256" key="9">
    <source>
        <dbReference type="RuleBase" id="RU362103"/>
    </source>
</evidence>
<evidence type="ECO:0000313" key="12">
    <source>
        <dbReference type="Proteomes" id="UP000054481"/>
    </source>
</evidence>
<evidence type="ECO:0000256" key="7">
    <source>
        <dbReference type="ARBA" id="ARBA00023180"/>
    </source>
</evidence>
<keyword evidence="4 8" id="KW-0378">Hydrolase</keyword>
<dbReference type="SUPFAM" id="SSF52151">
    <property type="entry name" value="FabD/lysophospholipase-like"/>
    <property type="match status" value="1"/>
</dbReference>
<keyword evidence="6 8" id="KW-0443">Lipid metabolism</keyword>
<dbReference type="PANTHER" id="PTHR10728:SF33">
    <property type="entry name" value="LYSOPHOSPHOLIPASE 1-RELATED"/>
    <property type="match status" value="1"/>
</dbReference>
<dbReference type="EC" id="3.1.1.5" evidence="2 9"/>
<evidence type="ECO:0000256" key="6">
    <source>
        <dbReference type="ARBA" id="ARBA00023098"/>
    </source>
</evidence>
<evidence type="ECO:0000256" key="3">
    <source>
        <dbReference type="ARBA" id="ARBA00022729"/>
    </source>
</evidence>
<keyword evidence="5 8" id="KW-0442">Lipid degradation</keyword>
<dbReference type="InterPro" id="IPR002642">
    <property type="entry name" value="LysoPLipase_cat_dom"/>
</dbReference>
<dbReference type="AlphaFoldDB" id="A0A0F7ZSX1"/>
<evidence type="ECO:0000256" key="1">
    <source>
        <dbReference type="ARBA" id="ARBA00008780"/>
    </source>
</evidence>
<dbReference type="GO" id="GO:0046475">
    <property type="term" value="P:glycerophospholipid catabolic process"/>
    <property type="evidence" value="ECO:0007669"/>
    <property type="project" value="TreeGrafter"/>
</dbReference>
<dbReference type="EMBL" id="KQ030552">
    <property type="protein sequence ID" value="KJZ72103.1"/>
    <property type="molecule type" value="Genomic_DNA"/>
</dbReference>
<keyword evidence="7" id="KW-0325">Glycoprotein</keyword>
<sequence>MTRLLSSSSSMDADLIFEATKLRNSMLAEVVQLASEPGPQKYAPRAVTCPRLRPRIRIGSTLSSQEKAWVQRRQRETARHLRDLFSRISIPDFNSNNYIKQSESSRALPVIGIACSGGGYRAMLNGAGVLASWDSRSEGSRQRSGLGGLLQSATYISGLSGGGWLVGSEFKRPAVA</sequence>
<dbReference type="Gene3D" id="3.40.1090.10">
    <property type="entry name" value="Cytosolic phospholipase A2 catalytic domain"/>
    <property type="match status" value="1"/>
</dbReference>
<dbReference type="GO" id="GO:0004623">
    <property type="term" value="F:phospholipase A2 activity"/>
    <property type="evidence" value="ECO:0007669"/>
    <property type="project" value="TreeGrafter"/>
</dbReference>
<dbReference type="GO" id="GO:0004622">
    <property type="term" value="F:phosphatidylcholine lysophospholipase activity"/>
    <property type="evidence" value="ECO:0007669"/>
    <property type="project" value="UniProtKB-EC"/>
</dbReference>
<dbReference type="PANTHER" id="PTHR10728">
    <property type="entry name" value="CYTOSOLIC PHOSPHOLIPASE A2"/>
    <property type="match status" value="1"/>
</dbReference>
<name>A0A0F7ZSX1_9HYPO</name>
<proteinExistence type="inferred from homology"/>
<feature type="domain" description="PLA2c" evidence="10">
    <location>
        <begin position="48"/>
        <end position="176"/>
    </location>
</feature>
<dbReference type="Pfam" id="PF01735">
    <property type="entry name" value="PLA2_B"/>
    <property type="match status" value="1"/>
</dbReference>
<comment type="similarity">
    <text evidence="1 9">Belongs to the lysophospholipase family.</text>
</comment>
<evidence type="ECO:0000256" key="5">
    <source>
        <dbReference type="ARBA" id="ARBA00022963"/>
    </source>
</evidence>
<accession>A0A0F7ZSX1</accession>
<protein>
    <recommendedName>
        <fullName evidence="2 9">Lysophospholipase</fullName>
        <ecNumber evidence="2 9">3.1.1.5</ecNumber>
    </recommendedName>
</protein>
<dbReference type="GO" id="GO:0005829">
    <property type="term" value="C:cytosol"/>
    <property type="evidence" value="ECO:0007669"/>
    <property type="project" value="TreeGrafter"/>
</dbReference>
<dbReference type="PROSITE" id="PS51210">
    <property type="entry name" value="PLA2C"/>
    <property type="match status" value="1"/>
</dbReference>
<keyword evidence="3" id="KW-0732">Signal</keyword>
<dbReference type="InterPro" id="IPR016035">
    <property type="entry name" value="Acyl_Trfase/lysoPLipase"/>
</dbReference>
<reference evidence="11 12" key="1">
    <citation type="journal article" date="2014" name="Genome Biol. Evol.">
        <title>Comparative genomics and transcriptomics analyses reveal divergent lifestyle features of nematode endoparasitic fungus Hirsutella minnesotensis.</title>
        <authorList>
            <person name="Lai Y."/>
            <person name="Liu K."/>
            <person name="Zhang X."/>
            <person name="Zhang X."/>
            <person name="Li K."/>
            <person name="Wang N."/>
            <person name="Shu C."/>
            <person name="Wu Y."/>
            <person name="Wang C."/>
            <person name="Bushley K.E."/>
            <person name="Xiang M."/>
            <person name="Liu X."/>
        </authorList>
    </citation>
    <scope>NUCLEOTIDE SEQUENCE [LARGE SCALE GENOMIC DNA]</scope>
    <source>
        <strain evidence="11 12">3608</strain>
    </source>
</reference>
<gene>
    <name evidence="11" type="ORF">HIM_08476</name>
</gene>
<comment type="catalytic activity">
    <reaction evidence="9">
        <text>a 1-acyl-sn-glycero-3-phosphocholine + H2O = sn-glycerol 3-phosphocholine + a fatty acid + H(+)</text>
        <dbReference type="Rhea" id="RHEA:15177"/>
        <dbReference type="ChEBI" id="CHEBI:15377"/>
        <dbReference type="ChEBI" id="CHEBI:15378"/>
        <dbReference type="ChEBI" id="CHEBI:16870"/>
        <dbReference type="ChEBI" id="CHEBI:28868"/>
        <dbReference type="ChEBI" id="CHEBI:58168"/>
        <dbReference type="EC" id="3.1.1.5"/>
    </reaction>
</comment>
<keyword evidence="12" id="KW-1185">Reference proteome</keyword>
<evidence type="ECO:0000259" key="10">
    <source>
        <dbReference type="PROSITE" id="PS51210"/>
    </source>
</evidence>
<evidence type="ECO:0000256" key="8">
    <source>
        <dbReference type="PROSITE-ProRule" id="PRU00555"/>
    </source>
</evidence>
<organism evidence="11 12">
    <name type="scientific">Hirsutella minnesotensis 3608</name>
    <dbReference type="NCBI Taxonomy" id="1043627"/>
    <lineage>
        <taxon>Eukaryota</taxon>
        <taxon>Fungi</taxon>
        <taxon>Dikarya</taxon>
        <taxon>Ascomycota</taxon>
        <taxon>Pezizomycotina</taxon>
        <taxon>Sordariomycetes</taxon>
        <taxon>Hypocreomycetidae</taxon>
        <taxon>Hypocreales</taxon>
        <taxon>Ophiocordycipitaceae</taxon>
        <taxon>Hirsutella</taxon>
    </lineage>
</organism>
<dbReference type="OrthoDB" id="4084751at2759"/>
<evidence type="ECO:0000256" key="2">
    <source>
        <dbReference type="ARBA" id="ARBA00013274"/>
    </source>
</evidence>
<evidence type="ECO:0000313" key="11">
    <source>
        <dbReference type="EMBL" id="KJZ72103.1"/>
    </source>
</evidence>
<dbReference type="Proteomes" id="UP000054481">
    <property type="component" value="Unassembled WGS sequence"/>
</dbReference>
<dbReference type="GO" id="GO:0005783">
    <property type="term" value="C:endoplasmic reticulum"/>
    <property type="evidence" value="ECO:0007669"/>
    <property type="project" value="TreeGrafter"/>
</dbReference>